<organism evidence="1 2">
    <name type="scientific">Peronosclerospora sorghi</name>
    <dbReference type="NCBI Taxonomy" id="230839"/>
    <lineage>
        <taxon>Eukaryota</taxon>
        <taxon>Sar</taxon>
        <taxon>Stramenopiles</taxon>
        <taxon>Oomycota</taxon>
        <taxon>Peronosporomycetes</taxon>
        <taxon>Peronosporales</taxon>
        <taxon>Peronosporaceae</taxon>
        <taxon>Peronosclerospora</taxon>
    </lineage>
</organism>
<evidence type="ECO:0000313" key="1">
    <source>
        <dbReference type="EMBL" id="KAI9911863.1"/>
    </source>
</evidence>
<gene>
    <name evidence="1" type="ORF">PsorP6_009672</name>
</gene>
<protein>
    <submittedName>
        <fullName evidence="1">Uncharacterized protein</fullName>
    </submittedName>
</protein>
<accession>A0ACC0W173</accession>
<dbReference type="EMBL" id="CM047584">
    <property type="protein sequence ID" value="KAI9911863.1"/>
    <property type="molecule type" value="Genomic_DNA"/>
</dbReference>
<sequence>MVEIMSPKPLSGPNARRSNEGGVAMSLEIRPPRELLTRIGINGKEVVKIIKSLGWNIVNPHGLQQDNLYYIPGAKEKEEQGIRVTQNEDFFVGEGELYAFILKQGGLQYLLPDEVVSSPSDGDPTDSVQLNSTEEDDDTEDEEKLLQGSSSDRREWKRRKKLSTRRSHSVDKMSDKVTIKTEKVPKPRRKAPSRVKHPLVKSKQTPSFHSIDIQTEFLEYQKSLTTRGWRAQLLQDIDLHLLRYTAAIDRRQRACAGAVEAKKKSTPLTEDVGPHVVDGVEICHEVEGLSNSIRVAQEDLSSMIESMIVEGEQRAIPDRNDSGARIGIPGFISTGSGSLVLLRDIERYLLLLVAAVRRYQRTKKALCVYKSTKESFPAVNRKELRALQLSIEESNKELQELTAIVAADSTKAYQDIVPICTLEETSRSNLNPPSPRLRQNTSGTTDCDAEASNHDESVSQHSITSSPRLEGAQWFV</sequence>
<keyword evidence="2" id="KW-1185">Reference proteome</keyword>
<name>A0ACC0W173_9STRA</name>
<dbReference type="Proteomes" id="UP001163321">
    <property type="component" value="Chromosome 5"/>
</dbReference>
<reference evidence="1 2" key="1">
    <citation type="journal article" date="2022" name="bioRxiv">
        <title>The genome of the oomycete Peronosclerospora sorghi, a cosmopolitan pathogen of maize and sorghum, is inflated with dispersed pseudogenes.</title>
        <authorList>
            <person name="Fletcher K."/>
            <person name="Martin F."/>
            <person name="Isakeit T."/>
            <person name="Cavanaugh K."/>
            <person name="Magill C."/>
            <person name="Michelmore R."/>
        </authorList>
    </citation>
    <scope>NUCLEOTIDE SEQUENCE [LARGE SCALE GENOMIC DNA]</scope>
    <source>
        <strain evidence="1">P6</strain>
    </source>
</reference>
<evidence type="ECO:0000313" key="2">
    <source>
        <dbReference type="Proteomes" id="UP001163321"/>
    </source>
</evidence>
<comment type="caution">
    <text evidence="1">The sequence shown here is derived from an EMBL/GenBank/DDBJ whole genome shotgun (WGS) entry which is preliminary data.</text>
</comment>
<proteinExistence type="predicted"/>